<dbReference type="Proteomes" id="UP000657918">
    <property type="component" value="Chromosome 4"/>
</dbReference>
<dbReference type="EMBL" id="JADGMS010000004">
    <property type="protein sequence ID" value="KAF9683504.1"/>
    <property type="molecule type" value="Genomic_DNA"/>
</dbReference>
<dbReference type="GO" id="GO:0000380">
    <property type="term" value="P:alternative mRNA splicing, via spliceosome"/>
    <property type="evidence" value="ECO:0007669"/>
    <property type="project" value="TreeGrafter"/>
</dbReference>
<dbReference type="AlphaFoldDB" id="A0A835KEE2"/>
<dbReference type="GO" id="GO:0005634">
    <property type="term" value="C:nucleus"/>
    <property type="evidence" value="ECO:0007669"/>
    <property type="project" value="TreeGrafter"/>
</dbReference>
<dbReference type="GO" id="GO:0003723">
    <property type="term" value="F:RNA binding"/>
    <property type="evidence" value="ECO:0007669"/>
    <property type="project" value="TreeGrafter"/>
</dbReference>
<reference evidence="1 2" key="1">
    <citation type="submission" date="2020-10" db="EMBL/GenBank/DDBJ databases">
        <title>Plant Genome Project.</title>
        <authorList>
            <person name="Zhang R.-G."/>
        </authorList>
    </citation>
    <scope>NUCLEOTIDE SEQUENCE [LARGE SCALE GENOMIC DNA]</scope>
    <source>
        <strain evidence="1">FAFU-HL-1</strain>
        <tissue evidence="1">Leaf</tissue>
    </source>
</reference>
<organism evidence="1 2">
    <name type="scientific">Salix dunnii</name>
    <dbReference type="NCBI Taxonomy" id="1413687"/>
    <lineage>
        <taxon>Eukaryota</taxon>
        <taxon>Viridiplantae</taxon>
        <taxon>Streptophyta</taxon>
        <taxon>Embryophyta</taxon>
        <taxon>Tracheophyta</taxon>
        <taxon>Spermatophyta</taxon>
        <taxon>Magnoliopsida</taxon>
        <taxon>eudicotyledons</taxon>
        <taxon>Gunneridae</taxon>
        <taxon>Pentapetalae</taxon>
        <taxon>rosids</taxon>
        <taxon>fabids</taxon>
        <taxon>Malpighiales</taxon>
        <taxon>Salicaceae</taxon>
        <taxon>Saliceae</taxon>
        <taxon>Salix</taxon>
    </lineage>
</organism>
<dbReference type="OrthoDB" id="445357at2759"/>
<evidence type="ECO:0000313" key="1">
    <source>
        <dbReference type="EMBL" id="KAF9683504.1"/>
    </source>
</evidence>
<dbReference type="PANTHER" id="PTHR12381:SF56">
    <property type="entry name" value="B30.2_SPRY DOMAIN-CONTAINING PROTEIN-RELATED"/>
    <property type="match status" value="1"/>
</dbReference>
<keyword evidence="2" id="KW-1185">Reference proteome</keyword>
<evidence type="ECO:0000313" key="2">
    <source>
        <dbReference type="Proteomes" id="UP000657918"/>
    </source>
</evidence>
<proteinExistence type="predicted"/>
<comment type="caution">
    <text evidence="1">The sequence shown here is derived from an EMBL/GenBank/DDBJ whole genome shotgun (WGS) entry which is preliminary data.</text>
</comment>
<name>A0A835KEE2_9ROSI</name>
<accession>A0A835KEE2</accession>
<sequence length="214" mass="24374">MDGICKGIDAGPRDLEVDVEDGLVPEQVYKPWASALDDGTEIMGPCSSDISDCEVMTAAGLPASGKTTWAEKWADEYPEKRSVLLGRNLILDEMRVPIFAFYILFLGYCEPKQTESPSSIEARVNIIPVLKSFTSKEIDKFSWTTRSRTIASSSSRESTMSRLEKSTTNCLEREKEKKFYQHCKTDDISLKRRWVPTKAMKERITRERILFELK</sequence>
<protein>
    <submittedName>
        <fullName evidence="1">Uncharacterized protein</fullName>
    </submittedName>
</protein>
<dbReference type="PANTHER" id="PTHR12381">
    <property type="entry name" value="HETEROGENEOUS NUCLEAR RIBONUCLEOPROTEIN U FAMILY MEMBER"/>
    <property type="match status" value="1"/>
</dbReference>
<gene>
    <name evidence="1" type="ORF">SADUNF_Sadunf04G0020400</name>
</gene>